<dbReference type="AlphaFoldDB" id="A0A177EI43"/>
<protein>
    <recommendedName>
        <fullName evidence="3">glycine--tRNA ligase</fullName>
        <ecNumber evidence="3">6.1.1.14</ecNumber>
    </recommendedName>
    <alternativeName>
        <fullName evidence="10">Diadenosine tetraphosphate synthetase</fullName>
    </alternativeName>
</protein>
<dbReference type="GO" id="GO:0070150">
    <property type="term" value="P:mitochondrial glycyl-tRNA aminoacylation"/>
    <property type="evidence" value="ECO:0007669"/>
    <property type="project" value="EnsemblFungi"/>
</dbReference>
<evidence type="ECO:0000256" key="1">
    <source>
        <dbReference type="ARBA" id="ARBA00004496"/>
    </source>
</evidence>
<dbReference type="InterPro" id="IPR004154">
    <property type="entry name" value="Anticodon-bd"/>
</dbReference>
<evidence type="ECO:0000313" key="12">
    <source>
        <dbReference type="EMBL" id="OAG31548.1"/>
    </source>
</evidence>
<name>A0A177EI43_9MICR</name>
<dbReference type="SUPFAM" id="SSF55681">
    <property type="entry name" value="Class II aaRS and biotin synthetases"/>
    <property type="match status" value="1"/>
</dbReference>
<evidence type="ECO:0000313" key="13">
    <source>
        <dbReference type="Proteomes" id="UP000185944"/>
    </source>
</evidence>
<comment type="similarity">
    <text evidence="2">Belongs to the class-II aminoacyl-tRNA synthetase family.</text>
</comment>
<dbReference type="STRING" id="1805483.A0A177EI43"/>
<keyword evidence="5" id="KW-0436">Ligase</keyword>
<dbReference type="CDD" id="cd00774">
    <property type="entry name" value="GlyRS-like_core"/>
    <property type="match status" value="1"/>
</dbReference>
<dbReference type="VEuPathDB" id="MicrosporidiaDB:NEDG_00023"/>
<keyword evidence="8" id="KW-0648">Protein biosynthesis</keyword>
<dbReference type="RefSeq" id="XP_067545149.1">
    <property type="nucleotide sequence ID" value="XM_067687441.1"/>
</dbReference>
<dbReference type="GO" id="GO:0005524">
    <property type="term" value="F:ATP binding"/>
    <property type="evidence" value="ECO:0007669"/>
    <property type="project" value="UniProtKB-KW"/>
</dbReference>
<dbReference type="Proteomes" id="UP000185944">
    <property type="component" value="Unassembled WGS sequence"/>
</dbReference>
<dbReference type="Gene3D" id="3.30.40.230">
    <property type="match status" value="1"/>
</dbReference>
<evidence type="ECO:0000259" key="11">
    <source>
        <dbReference type="PROSITE" id="PS50862"/>
    </source>
</evidence>
<dbReference type="SUPFAM" id="SSF52954">
    <property type="entry name" value="Class II aaRS ABD-related"/>
    <property type="match status" value="1"/>
</dbReference>
<evidence type="ECO:0000256" key="6">
    <source>
        <dbReference type="ARBA" id="ARBA00022741"/>
    </source>
</evidence>
<dbReference type="GO" id="GO:0005739">
    <property type="term" value="C:mitochondrion"/>
    <property type="evidence" value="ECO:0007669"/>
    <property type="project" value="EnsemblFungi"/>
</dbReference>
<reference evidence="12 13" key="1">
    <citation type="submission" date="2016-02" db="EMBL/GenBank/DDBJ databases">
        <title>Discovery of a natural microsporidian pathogen with a broad tissue tropism in Caenorhabditis elegans.</title>
        <authorList>
            <person name="Luallen R.J."/>
            <person name="Reinke A.W."/>
            <person name="Tong L."/>
            <person name="Botts M.R."/>
            <person name="Felix M.-A."/>
            <person name="Troemel E.R."/>
        </authorList>
    </citation>
    <scope>NUCLEOTIDE SEQUENCE [LARGE SCALE GENOMIC DNA]</scope>
    <source>
        <strain evidence="12 13">JUm2807</strain>
    </source>
</reference>
<keyword evidence="7" id="KW-0067">ATP-binding</keyword>
<evidence type="ECO:0000256" key="3">
    <source>
        <dbReference type="ARBA" id="ARBA00012829"/>
    </source>
</evidence>
<evidence type="ECO:0000256" key="4">
    <source>
        <dbReference type="ARBA" id="ARBA00022490"/>
    </source>
</evidence>
<dbReference type="Gene3D" id="3.30.930.10">
    <property type="entry name" value="Bira Bifunctional Protein, Domain 2"/>
    <property type="match status" value="1"/>
</dbReference>
<keyword evidence="6" id="KW-0547">Nucleotide-binding</keyword>
<keyword evidence="9 12" id="KW-0030">Aminoacyl-tRNA synthetase</keyword>
<organism evidence="12 13">
    <name type="scientific">Nematocida displodere</name>
    <dbReference type="NCBI Taxonomy" id="1805483"/>
    <lineage>
        <taxon>Eukaryota</taxon>
        <taxon>Fungi</taxon>
        <taxon>Fungi incertae sedis</taxon>
        <taxon>Microsporidia</taxon>
        <taxon>Nematocida</taxon>
    </lineage>
</organism>
<gene>
    <name evidence="12" type="ORF">NEDG_00023</name>
</gene>
<dbReference type="InterPro" id="IPR045864">
    <property type="entry name" value="aa-tRNA-synth_II/BPL/LPL"/>
</dbReference>
<dbReference type="PANTHER" id="PTHR10745:SF0">
    <property type="entry name" value="GLYCINE--TRNA LIGASE"/>
    <property type="match status" value="1"/>
</dbReference>
<dbReference type="EMBL" id="LTDL01000014">
    <property type="protein sequence ID" value="OAG31548.1"/>
    <property type="molecule type" value="Genomic_DNA"/>
</dbReference>
<dbReference type="GeneID" id="93646373"/>
<keyword evidence="13" id="KW-1185">Reference proteome</keyword>
<dbReference type="CDD" id="cd00858">
    <property type="entry name" value="GlyRS_anticodon"/>
    <property type="match status" value="1"/>
</dbReference>
<dbReference type="PRINTS" id="PR01043">
    <property type="entry name" value="TRNASYNTHGLY"/>
</dbReference>
<evidence type="ECO:0000256" key="5">
    <source>
        <dbReference type="ARBA" id="ARBA00022598"/>
    </source>
</evidence>
<dbReference type="OrthoDB" id="57698at2759"/>
<dbReference type="EC" id="6.1.1.14" evidence="3"/>
<dbReference type="NCBIfam" id="NF003211">
    <property type="entry name" value="PRK04173.1"/>
    <property type="match status" value="1"/>
</dbReference>
<dbReference type="InterPro" id="IPR027031">
    <property type="entry name" value="Gly-tRNA_synthase/POLG2"/>
</dbReference>
<dbReference type="InterPro" id="IPR033731">
    <property type="entry name" value="GlyRS-like_core"/>
</dbReference>
<evidence type="ECO:0000256" key="2">
    <source>
        <dbReference type="ARBA" id="ARBA00008226"/>
    </source>
</evidence>
<dbReference type="PROSITE" id="PS50862">
    <property type="entry name" value="AA_TRNA_LIGASE_II"/>
    <property type="match status" value="1"/>
</dbReference>
<comment type="caution">
    <text evidence="12">The sequence shown here is derived from an EMBL/GenBank/DDBJ whole genome shotgun (WGS) entry which is preliminary data.</text>
</comment>
<feature type="domain" description="Aminoacyl-transfer RNA synthetases class-II family profile" evidence="11">
    <location>
        <begin position="9"/>
        <end position="487"/>
    </location>
</feature>
<dbReference type="FunFam" id="3.40.50.800:FF:000004">
    <property type="entry name" value="Glycine--tRNA ligase 2"/>
    <property type="match status" value="1"/>
</dbReference>
<dbReference type="PANTHER" id="PTHR10745">
    <property type="entry name" value="GLYCYL-TRNA SYNTHETASE/DNA POLYMERASE SUBUNIT GAMMA-2"/>
    <property type="match status" value="1"/>
</dbReference>
<comment type="subcellular location">
    <subcellularLocation>
        <location evidence="1">Cytoplasm</location>
    </subcellularLocation>
</comment>
<dbReference type="FunFam" id="3.30.930.10:FF:000010">
    <property type="entry name" value="Glycyl-tRNA synthetase 1"/>
    <property type="match status" value="1"/>
</dbReference>
<dbReference type="InterPro" id="IPR002315">
    <property type="entry name" value="tRNA-synt_gly"/>
</dbReference>
<evidence type="ECO:0000256" key="8">
    <source>
        <dbReference type="ARBA" id="ARBA00022917"/>
    </source>
</evidence>
<accession>A0A177EI43</accession>
<evidence type="ECO:0000256" key="7">
    <source>
        <dbReference type="ARBA" id="ARBA00022840"/>
    </source>
</evidence>
<evidence type="ECO:0000256" key="10">
    <source>
        <dbReference type="ARBA" id="ARBA00030057"/>
    </source>
</evidence>
<dbReference type="Gene3D" id="3.40.50.800">
    <property type="entry name" value="Anticodon-binding domain"/>
    <property type="match status" value="1"/>
</dbReference>
<dbReference type="Pfam" id="PF03129">
    <property type="entry name" value="HGTP_anticodon"/>
    <property type="match status" value="1"/>
</dbReference>
<evidence type="ECO:0000256" key="9">
    <source>
        <dbReference type="ARBA" id="ARBA00023146"/>
    </source>
</evidence>
<sequence>MESIKNKREKMEQVAKRRFFYVQSFESYGGVSGFFDYGPHMCALQNNFLTTWRRHFVLEEGMHEIDSAIITPFEVLKSSGHVDKFTDLMCTDTVTGEIYRADHLVKEWLERASEKAEAGAKQKMADTASMIDSFSEEDLQGIINTYGIKSEQGNDLGKVVPFNLMFGTVVGPGGKTQSFLRPETAQGQFLNFKRLLEVNGDKMPFASAMVGKAFRNEISPRTGLFRVREFLMAEVEHFVHPEEKEHPKFATCRETSIPLLFRKKGASDDSPQELQSMKMGEAVSTGVVNNETLGYFIVRVFTFLVKIGIPADQIRIRQHLPTEMAHYATDCWDAEISTSFGWIECVGIADRACYDLSVHSKKTGDKLVARRPLPHPVTEERLAPVINKKEIGAKFRGKAQSLILRLETMAEEEIQAKMSNNQIEIEEDGVSFLVKVEKRKETKHVEEYVPNVIEPSFGIGRILYALLWHAFSQRETDEQRTVFSFLPGMAPVKCAILPLQEDKRFTPLLQEIKASLVSRGVSCTLDESKASIGRRYSRADEIGVPFCITVDFETLSDEQVTVRERDSLAQKRVPISALPEFISSLVLEESVWTPGPVPV</sequence>
<dbReference type="InterPro" id="IPR006195">
    <property type="entry name" value="aa-tRNA-synth_II"/>
</dbReference>
<keyword evidence="4" id="KW-0963">Cytoplasm</keyword>
<dbReference type="InterPro" id="IPR036621">
    <property type="entry name" value="Anticodon-bd_dom_sf"/>
</dbReference>
<proteinExistence type="inferred from homology"/>
<dbReference type="NCBIfam" id="TIGR00389">
    <property type="entry name" value="glyS_dimeric"/>
    <property type="match status" value="1"/>
</dbReference>
<dbReference type="GO" id="GO:0004820">
    <property type="term" value="F:glycine-tRNA ligase activity"/>
    <property type="evidence" value="ECO:0007669"/>
    <property type="project" value="UniProtKB-EC"/>
</dbReference>